<evidence type="ECO:0000313" key="9">
    <source>
        <dbReference type="EMBL" id="SEG48965.1"/>
    </source>
</evidence>
<feature type="transmembrane region" description="Helical" evidence="7">
    <location>
        <begin position="61"/>
        <end position="86"/>
    </location>
</feature>
<evidence type="ECO:0000313" key="10">
    <source>
        <dbReference type="Proteomes" id="UP000236740"/>
    </source>
</evidence>
<gene>
    <name evidence="8" type="ORF">DV707_08135</name>
    <name evidence="9" type="ORF">SAMN04488133_2369</name>
</gene>
<dbReference type="Pfam" id="PF01594">
    <property type="entry name" value="AI-2E_transport"/>
    <property type="match status" value="1"/>
</dbReference>
<dbReference type="Proteomes" id="UP000236740">
    <property type="component" value="Unassembled WGS sequence"/>
</dbReference>
<protein>
    <submittedName>
        <fullName evidence="8">AI-2E family transporter</fullName>
    </submittedName>
    <submittedName>
        <fullName evidence="9">Predicted PurR-regulated permease PerM</fullName>
    </submittedName>
</protein>
<dbReference type="InterPro" id="IPR002549">
    <property type="entry name" value="AI-2E-like"/>
</dbReference>
<dbReference type="EMBL" id="CP031311">
    <property type="protein sequence ID" value="QCC47629.1"/>
    <property type="molecule type" value="Genomic_DNA"/>
</dbReference>
<dbReference type="PANTHER" id="PTHR21716">
    <property type="entry name" value="TRANSMEMBRANE PROTEIN"/>
    <property type="match status" value="1"/>
</dbReference>
<proteinExistence type="inferred from homology"/>
<sequence length="440" mass="46867">MSVLGMGRSRLSWWAVGLALGAALSYVVYSFVGTFVFGLFLYYSTRPIYRRIKTRIRPPSLAAAVSLFLLALPALALVSYTGAIAVSELIRLTNEGLFDLSQYPISAEQLARLTDVEQALEFELDAITVPRIQQLFSSIGSAGNVVAFLGIGLVHLFAMIALAFYLLRDDRKLSRWARARVADDKGVLEAFLGAVDRDLTKIFFGNILNAVLTGTIGVIAYTLLNIIAPPGVAIPAAALVGLLAGVASLVPVVGMKLVYVPVTLYLAATSYLADPTTLWFTAVFAAVSFVVVDTIPDLVLRPYISGRNLHVGAVMIAYTLGPLLFGWYGIFLGPIILVLVVNFARHVLPVLIARESLVPYAVDPGVDSAVDPIGVSPADSEVAVDEPVPGPEDGETASNRDERSATEGRSPSGGTETDGGTQREAAASGFEFGVDLSERS</sequence>
<evidence type="ECO:0000313" key="8">
    <source>
        <dbReference type="EMBL" id="QCC47629.1"/>
    </source>
</evidence>
<name>A0A1H6ALQ6_9EURY</name>
<dbReference type="Proteomes" id="UP000296733">
    <property type="component" value="Chromosome"/>
</dbReference>
<feature type="region of interest" description="Disordered" evidence="6">
    <location>
        <begin position="379"/>
        <end position="440"/>
    </location>
</feature>
<feature type="transmembrane region" description="Helical" evidence="7">
    <location>
        <begin position="145"/>
        <end position="167"/>
    </location>
</feature>
<dbReference type="OrthoDB" id="282734at2157"/>
<evidence type="ECO:0000256" key="6">
    <source>
        <dbReference type="SAM" id="MobiDB-lite"/>
    </source>
</evidence>
<feature type="transmembrane region" description="Helical" evidence="7">
    <location>
        <begin position="325"/>
        <end position="344"/>
    </location>
</feature>
<dbReference type="AlphaFoldDB" id="A0A1H6ALQ6"/>
<keyword evidence="4 7" id="KW-1133">Transmembrane helix</keyword>
<dbReference type="RefSeq" id="WP_103992075.1">
    <property type="nucleotide sequence ID" value="NZ_CP031311.1"/>
</dbReference>
<keyword evidence="5 7" id="KW-0472">Membrane</keyword>
<comment type="similarity">
    <text evidence="2">Belongs to the autoinducer-2 exporter (AI-2E) (TC 2.A.86) family.</text>
</comment>
<feature type="transmembrane region" description="Helical" evidence="7">
    <location>
        <begin position="12"/>
        <end position="41"/>
    </location>
</feature>
<evidence type="ECO:0000256" key="7">
    <source>
        <dbReference type="SAM" id="Phobius"/>
    </source>
</evidence>
<dbReference type="PANTHER" id="PTHR21716:SF4">
    <property type="entry name" value="TRANSMEMBRANE PROTEIN 245"/>
    <property type="match status" value="1"/>
</dbReference>
<organism evidence="9 10">
    <name type="scientific">Halobellus limi</name>
    <dbReference type="NCBI Taxonomy" id="699433"/>
    <lineage>
        <taxon>Archaea</taxon>
        <taxon>Methanobacteriati</taxon>
        <taxon>Methanobacteriota</taxon>
        <taxon>Stenosarchaea group</taxon>
        <taxon>Halobacteria</taxon>
        <taxon>Halobacteriales</taxon>
        <taxon>Haloferacaceae</taxon>
        <taxon>Halobellus</taxon>
    </lineage>
</organism>
<keyword evidence="10" id="KW-1185">Reference proteome</keyword>
<evidence type="ECO:0000256" key="1">
    <source>
        <dbReference type="ARBA" id="ARBA00004141"/>
    </source>
</evidence>
<comment type="subcellular location">
    <subcellularLocation>
        <location evidence="1">Membrane</location>
        <topology evidence="1">Multi-pass membrane protein</topology>
    </subcellularLocation>
</comment>
<dbReference type="GeneID" id="39858048"/>
<feature type="compositionally biased region" description="Polar residues" evidence="6">
    <location>
        <begin position="407"/>
        <end position="420"/>
    </location>
</feature>
<accession>A0A1H6ALQ6</accession>
<dbReference type="EMBL" id="FNVN01000003">
    <property type="protein sequence ID" value="SEG48965.1"/>
    <property type="molecule type" value="Genomic_DNA"/>
</dbReference>
<feature type="transmembrane region" description="Helical" evidence="7">
    <location>
        <begin position="207"/>
        <end position="228"/>
    </location>
</feature>
<keyword evidence="3 7" id="KW-0812">Transmembrane</keyword>
<evidence type="ECO:0000256" key="4">
    <source>
        <dbReference type="ARBA" id="ARBA00022989"/>
    </source>
</evidence>
<evidence type="ECO:0000313" key="11">
    <source>
        <dbReference type="Proteomes" id="UP000296733"/>
    </source>
</evidence>
<dbReference type="GO" id="GO:0016020">
    <property type="term" value="C:membrane"/>
    <property type="evidence" value="ECO:0007669"/>
    <property type="project" value="UniProtKB-SubCell"/>
</dbReference>
<evidence type="ECO:0000256" key="3">
    <source>
        <dbReference type="ARBA" id="ARBA00022692"/>
    </source>
</evidence>
<feature type="transmembrane region" description="Helical" evidence="7">
    <location>
        <begin position="234"/>
        <end position="259"/>
    </location>
</feature>
<evidence type="ECO:0000256" key="5">
    <source>
        <dbReference type="ARBA" id="ARBA00023136"/>
    </source>
</evidence>
<evidence type="ECO:0000256" key="2">
    <source>
        <dbReference type="ARBA" id="ARBA00009773"/>
    </source>
</evidence>
<reference evidence="8 11" key="2">
    <citation type="journal article" date="2019" name="Nat. Commun.">
        <title>A new type of DNA phosphorothioation-based antiviral system in archaea.</title>
        <authorList>
            <person name="Xiong L."/>
            <person name="Liu S."/>
            <person name="Chen S."/>
            <person name="Xiao Y."/>
            <person name="Zhu B."/>
            <person name="Gao Y."/>
            <person name="Zhang Y."/>
            <person name="Chen B."/>
            <person name="Luo J."/>
            <person name="Deng Z."/>
            <person name="Chen X."/>
            <person name="Wang L."/>
            <person name="Chen S."/>
        </authorList>
    </citation>
    <scope>NUCLEOTIDE SEQUENCE [LARGE SCALE GENOMIC DNA]</scope>
    <source>
        <strain evidence="8 11">CGMCC 1.10331</strain>
    </source>
</reference>
<feature type="transmembrane region" description="Helical" evidence="7">
    <location>
        <begin position="271"/>
        <end position="292"/>
    </location>
</feature>
<dbReference type="KEGG" id="hlm:DV707_08135"/>
<reference evidence="9 10" key="1">
    <citation type="submission" date="2016-10" db="EMBL/GenBank/DDBJ databases">
        <authorList>
            <person name="de Groot N.N."/>
        </authorList>
    </citation>
    <scope>NUCLEOTIDE SEQUENCE [LARGE SCALE GENOMIC DNA]</scope>
    <source>
        <strain evidence="9 10">CGMCC 1.10331</strain>
    </source>
</reference>